<reference evidence="2 3" key="1">
    <citation type="submission" date="2016-06" db="EMBL/GenBank/DDBJ databases">
        <authorList>
            <person name="Kjaerup R.B."/>
            <person name="Dalgaard T.S."/>
            <person name="Juul-Madsen H.R."/>
        </authorList>
    </citation>
    <scope>NUCLEOTIDE SEQUENCE [LARGE SCALE GENOMIC DNA]</scope>
    <source>
        <strain evidence="2">2</strain>
    </source>
</reference>
<name>A0A1A8XKD5_9RHOO</name>
<evidence type="ECO:0000313" key="3">
    <source>
        <dbReference type="Proteomes" id="UP000199600"/>
    </source>
</evidence>
<proteinExistence type="predicted"/>
<organism evidence="2 3">
    <name type="scientific">Candidatus Propionivibrio aalborgensis</name>
    <dbReference type="NCBI Taxonomy" id="1860101"/>
    <lineage>
        <taxon>Bacteria</taxon>
        <taxon>Pseudomonadati</taxon>
        <taxon>Pseudomonadota</taxon>
        <taxon>Betaproteobacteria</taxon>
        <taxon>Rhodocyclales</taxon>
        <taxon>Rhodocyclaceae</taxon>
        <taxon>Propionivibrio</taxon>
    </lineage>
</organism>
<dbReference type="AlphaFoldDB" id="A0A1A8XKD5"/>
<evidence type="ECO:0000313" key="2">
    <source>
        <dbReference type="EMBL" id="SBT04403.1"/>
    </source>
</evidence>
<keyword evidence="3" id="KW-1185">Reference proteome</keyword>
<sequence length="23" mass="2638">MLKETLNKSYEPAANPHDYVGIF</sequence>
<evidence type="ECO:0000256" key="1">
    <source>
        <dbReference type="SAM" id="MobiDB-lite"/>
    </source>
</evidence>
<feature type="region of interest" description="Disordered" evidence="1">
    <location>
        <begin position="1"/>
        <end position="23"/>
    </location>
</feature>
<dbReference type="Proteomes" id="UP000199600">
    <property type="component" value="Unassembled WGS sequence"/>
</dbReference>
<gene>
    <name evidence="2" type="ORF">PROAA_1280009</name>
</gene>
<protein>
    <submittedName>
        <fullName evidence="2">Uncharacterized protein</fullName>
    </submittedName>
</protein>
<accession>A0A1A8XKD5</accession>
<dbReference type="EMBL" id="FLQY01000033">
    <property type="protein sequence ID" value="SBT04403.1"/>
    <property type="molecule type" value="Genomic_DNA"/>
</dbReference>